<proteinExistence type="predicted"/>
<gene>
    <name evidence="3" type="ordered locus">Hoch_3905</name>
</gene>
<dbReference type="GO" id="GO:0007155">
    <property type="term" value="P:cell adhesion"/>
    <property type="evidence" value="ECO:0007669"/>
    <property type="project" value="InterPro"/>
</dbReference>
<sequence length="259" mass="26866">MLRSLVPGALSLALLLALGWLLLHPHPRLPERPAPDLDGDGVADALDACAREAGLLPDGCPPRDSDGDGALDRDDECPERPGPPGNRGCPDRDGDGDGVVDRGDRCPAQAGHPEAEGCAPADSDEDGFWDAEDACPEQAEVWNGRDDVDGCPDPGAARLEVAAGRIAPAGPAWFSRSGRLTRAGRVGLQRAAAVLHAARARRVRVQVAMPGSGSGTAPQRRAEREAAAAIAVLAHERPGLALEREDLSGEGAGFALAFE</sequence>
<dbReference type="eggNOG" id="COG2885">
    <property type="taxonomic scope" value="Bacteria"/>
</dbReference>
<keyword evidence="1" id="KW-0732">Signal</keyword>
<evidence type="ECO:0000313" key="3">
    <source>
        <dbReference type="EMBL" id="ACY16404.1"/>
    </source>
</evidence>
<evidence type="ECO:0000313" key="4">
    <source>
        <dbReference type="Proteomes" id="UP000001880"/>
    </source>
</evidence>
<feature type="compositionally biased region" description="Basic and acidic residues" evidence="2">
    <location>
        <begin position="61"/>
        <end position="72"/>
    </location>
</feature>
<evidence type="ECO:0000256" key="2">
    <source>
        <dbReference type="SAM" id="MobiDB-lite"/>
    </source>
</evidence>
<dbReference type="AlphaFoldDB" id="D0LZE2"/>
<dbReference type="Gene3D" id="4.10.1080.10">
    <property type="entry name" value="TSP type-3 repeat"/>
    <property type="match status" value="1"/>
</dbReference>
<name>D0LZE2_HALO1</name>
<keyword evidence="4" id="KW-1185">Reference proteome</keyword>
<dbReference type="SUPFAM" id="SSF103647">
    <property type="entry name" value="TSP type-3 repeat"/>
    <property type="match status" value="1"/>
</dbReference>
<feature type="region of interest" description="Disordered" evidence="2">
    <location>
        <begin position="53"/>
        <end position="130"/>
    </location>
</feature>
<organism evidence="3 4">
    <name type="scientific">Haliangium ochraceum (strain DSM 14365 / JCM 11303 / SMP-2)</name>
    <dbReference type="NCBI Taxonomy" id="502025"/>
    <lineage>
        <taxon>Bacteria</taxon>
        <taxon>Pseudomonadati</taxon>
        <taxon>Myxococcota</taxon>
        <taxon>Polyangia</taxon>
        <taxon>Haliangiales</taxon>
        <taxon>Kofleriaceae</taxon>
        <taxon>Haliangium</taxon>
    </lineage>
</organism>
<dbReference type="HOGENOM" id="CLU_1072697_0_0_7"/>
<evidence type="ECO:0000256" key="1">
    <source>
        <dbReference type="ARBA" id="ARBA00022729"/>
    </source>
</evidence>
<dbReference type="Pfam" id="PF02412">
    <property type="entry name" value="TSP_3"/>
    <property type="match status" value="3"/>
</dbReference>
<reference evidence="3 4" key="1">
    <citation type="journal article" date="2010" name="Stand. Genomic Sci.">
        <title>Complete genome sequence of Haliangium ochraceum type strain (SMP-2).</title>
        <authorList>
            <consortium name="US DOE Joint Genome Institute (JGI-PGF)"/>
            <person name="Ivanova N."/>
            <person name="Daum C."/>
            <person name="Lang E."/>
            <person name="Abt B."/>
            <person name="Kopitz M."/>
            <person name="Saunders E."/>
            <person name="Lapidus A."/>
            <person name="Lucas S."/>
            <person name="Glavina Del Rio T."/>
            <person name="Nolan M."/>
            <person name="Tice H."/>
            <person name="Copeland A."/>
            <person name="Cheng J.F."/>
            <person name="Chen F."/>
            <person name="Bruce D."/>
            <person name="Goodwin L."/>
            <person name="Pitluck S."/>
            <person name="Mavromatis K."/>
            <person name="Pati A."/>
            <person name="Mikhailova N."/>
            <person name="Chen A."/>
            <person name="Palaniappan K."/>
            <person name="Land M."/>
            <person name="Hauser L."/>
            <person name="Chang Y.J."/>
            <person name="Jeffries C.D."/>
            <person name="Detter J.C."/>
            <person name="Brettin T."/>
            <person name="Rohde M."/>
            <person name="Goker M."/>
            <person name="Bristow J."/>
            <person name="Markowitz V."/>
            <person name="Eisen J.A."/>
            <person name="Hugenholtz P."/>
            <person name="Kyrpides N.C."/>
            <person name="Klenk H.P."/>
        </authorList>
    </citation>
    <scope>NUCLEOTIDE SEQUENCE [LARGE SCALE GENOMIC DNA]</scope>
    <source>
        <strain evidence="4">DSM 14365 / CIP 107738 / JCM 11303 / AJ 13395 / SMP-2</strain>
    </source>
</reference>
<dbReference type="STRING" id="502025.Hoch_3905"/>
<dbReference type="InterPro" id="IPR003367">
    <property type="entry name" value="Thrombospondin_3-like_rpt"/>
</dbReference>
<dbReference type="KEGG" id="hoh:Hoch_3905"/>
<dbReference type="RefSeq" id="WP_012829003.1">
    <property type="nucleotide sequence ID" value="NC_013440.1"/>
</dbReference>
<dbReference type="EMBL" id="CP001804">
    <property type="protein sequence ID" value="ACY16404.1"/>
    <property type="molecule type" value="Genomic_DNA"/>
</dbReference>
<protein>
    <submittedName>
        <fullName evidence="3">Thrombospondin type 3 repeat protein</fullName>
    </submittedName>
</protein>
<dbReference type="GO" id="GO:0005509">
    <property type="term" value="F:calcium ion binding"/>
    <property type="evidence" value="ECO:0007669"/>
    <property type="project" value="InterPro"/>
</dbReference>
<feature type="compositionally biased region" description="Basic and acidic residues" evidence="2">
    <location>
        <begin position="89"/>
        <end position="105"/>
    </location>
</feature>
<dbReference type="InterPro" id="IPR028974">
    <property type="entry name" value="TSP_type-3_rpt"/>
</dbReference>
<accession>D0LZE2</accession>
<dbReference type="Proteomes" id="UP000001880">
    <property type="component" value="Chromosome"/>
</dbReference>